<comment type="caution">
    <text evidence="1">The sequence shown here is derived from an EMBL/GenBank/DDBJ whole genome shotgun (WGS) entry which is preliminary data.</text>
</comment>
<organism evidence="1">
    <name type="scientific">marine sediment metagenome</name>
    <dbReference type="NCBI Taxonomy" id="412755"/>
    <lineage>
        <taxon>unclassified sequences</taxon>
        <taxon>metagenomes</taxon>
        <taxon>ecological metagenomes</taxon>
    </lineage>
</organism>
<name>X1DXG4_9ZZZZ</name>
<accession>X1DXG4</accession>
<sequence length="114" mass="12253">EGAILKKLEEAGAIPPRIVVAPPVPGAIELVPLSGIPAEVPEGISLVTGLARVKIPTIEPKKAGIGMPPIQLEGMVVPPTPDFKPLSKLGKLVDHMVTKKYWFMRKTDRTTQPF</sequence>
<feature type="non-terminal residue" evidence="1">
    <location>
        <position position="1"/>
    </location>
</feature>
<gene>
    <name evidence="1" type="ORF">S01H4_61281</name>
</gene>
<dbReference type="EMBL" id="BART01036303">
    <property type="protein sequence ID" value="GAH09614.1"/>
    <property type="molecule type" value="Genomic_DNA"/>
</dbReference>
<reference evidence="1" key="1">
    <citation type="journal article" date="2014" name="Front. Microbiol.">
        <title>High frequency of phylogenetically diverse reductive dehalogenase-homologous genes in deep subseafloor sedimentary metagenomes.</title>
        <authorList>
            <person name="Kawai M."/>
            <person name="Futagami T."/>
            <person name="Toyoda A."/>
            <person name="Takaki Y."/>
            <person name="Nishi S."/>
            <person name="Hori S."/>
            <person name="Arai W."/>
            <person name="Tsubouchi T."/>
            <person name="Morono Y."/>
            <person name="Uchiyama I."/>
            <person name="Ito T."/>
            <person name="Fujiyama A."/>
            <person name="Inagaki F."/>
            <person name="Takami H."/>
        </authorList>
    </citation>
    <scope>NUCLEOTIDE SEQUENCE</scope>
    <source>
        <strain evidence="1">Expedition CK06-06</strain>
    </source>
</reference>
<proteinExistence type="predicted"/>
<dbReference type="AlphaFoldDB" id="X1DXG4"/>
<evidence type="ECO:0000313" key="1">
    <source>
        <dbReference type="EMBL" id="GAH09614.1"/>
    </source>
</evidence>
<protein>
    <submittedName>
        <fullName evidence="1">Uncharacterized protein</fullName>
    </submittedName>
</protein>